<comment type="caution">
    <text evidence="2">The sequence shown here is derived from an EMBL/GenBank/DDBJ whole genome shotgun (WGS) entry which is preliminary data.</text>
</comment>
<evidence type="ECO:0000313" key="3">
    <source>
        <dbReference type="Proteomes" id="UP000753908"/>
    </source>
</evidence>
<organism evidence="2 3">
    <name type="scientific">Symplocastrum torsivum CPER-KK1</name>
    <dbReference type="NCBI Taxonomy" id="450513"/>
    <lineage>
        <taxon>Bacteria</taxon>
        <taxon>Bacillati</taxon>
        <taxon>Cyanobacteriota</taxon>
        <taxon>Cyanophyceae</taxon>
        <taxon>Oscillatoriophycideae</taxon>
        <taxon>Oscillatoriales</taxon>
        <taxon>Microcoleaceae</taxon>
        <taxon>Symplocastrum</taxon>
    </lineage>
</organism>
<dbReference type="AlphaFoldDB" id="A0A951U9S7"/>
<reference evidence="2" key="1">
    <citation type="submission" date="2021-05" db="EMBL/GenBank/DDBJ databases">
        <authorList>
            <person name="Pietrasiak N."/>
            <person name="Ward R."/>
            <person name="Stajich J.E."/>
            <person name="Kurbessoian T."/>
        </authorList>
    </citation>
    <scope>NUCLEOTIDE SEQUENCE</scope>
    <source>
        <strain evidence="2">CPER-KK1</strain>
    </source>
</reference>
<sequence>MSFQSYSHQQSALGGQLSVKAALVKKRSSPLNVLTFVATAITTSLTSCPFMAILVSVRYILLSCLFPSGALPHPEVPSGCQRHPIPHSQFPKTQNLLPHPKENCYITGELFYLSSTM</sequence>
<dbReference type="Proteomes" id="UP000753908">
    <property type="component" value="Unassembled WGS sequence"/>
</dbReference>
<evidence type="ECO:0000256" key="1">
    <source>
        <dbReference type="SAM" id="Phobius"/>
    </source>
</evidence>
<accession>A0A951U9S7</accession>
<protein>
    <submittedName>
        <fullName evidence="2">Uncharacterized protein</fullName>
    </submittedName>
</protein>
<keyword evidence="1" id="KW-1133">Transmembrane helix</keyword>
<reference evidence="2" key="2">
    <citation type="journal article" date="2022" name="Microbiol. Resour. Announc.">
        <title>Metagenome Sequencing to Explore Phylogenomics of Terrestrial Cyanobacteria.</title>
        <authorList>
            <person name="Ward R.D."/>
            <person name="Stajich J.E."/>
            <person name="Johansen J.R."/>
            <person name="Huntemann M."/>
            <person name="Clum A."/>
            <person name="Foster B."/>
            <person name="Foster B."/>
            <person name="Roux S."/>
            <person name="Palaniappan K."/>
            <person name="Varghese N."/>
            <person name="Mukherjee S."/>
            <person name="Reddy T.B.K."/>
            <person name="Daum C."/>
            <person name="Copeland A."/>
            <person name="Chen I.A."/>
            <person name="Ivanova N.N."/>
            <person name="Kyrpides N.C."/>
            <person name="Shapiro N."/>
            <person name="Eloe-Fadrosh E.A."/>
            <person name="Pietrasiak N."/>
        </authorList>
    </citation>
    <scope>NUCLEOTIDE SEQUENCE</scope>
    <source>
        <strain evidence="2">CPER-KK1</strain>
    </source>
</reference>
<dbReference type="EMBL" id="JAHHIF010000013">
    <property type="protein sequence ID" value="MBW4545234.1"/>
    <property type="molecule type" value="Genomic_DNA"/>
</dbReference>
<feature type="transmembrane region" description="Helical" evidence="1">
    <location>
        <begin position="33"/>
        <end position="61"/>
    </location>
</feature>
<evidence type="ECO:0000313" key="2">
    <source>
        <dbReference type="EMBL" id="MBW4545234.1"/>
    </source>
</evidence>
<keyword evidence="1" id="KW-0472">Membrane</keyword>
<keyword evidence="1" id="KW-0812">Transmembrane</keyword>
<name>A0A951U9S7_9CYAN</name>
<gene>
    <name evidence="2" type="ORF">KME25_12415</name>
</gene>
<proteinExistence type="predicted"/>